<protein>
    <submittedName>
        <fullName evidence="1">Uncharacterized protein</fullName>
    </submittedName>
</protein>
<comment type="caution">
    <text evidence="1">The sequence shown here is derived from an EMBL/GenBank/DDBJ whole genome shotgun (WGS) entry which is preliminary data.</text>
</comment>
<gene>
    <name evidence="1" type="ORF">LCGC14_2285020</name>
</gene>
<proteinExistence type="predicted"/>
<evidence type="ECO:0000313" key="1">
    <source>
        <dbReference type="EMBL" id="KKL52486.1"/>
    </source>
</evidence>
<accession>A0A0F9DFE1</accession>
<feature type="non-terminal residue" evidence="1">
    <location>
        <position position="1"/>
    </location>
</feature>
<sequence length="60" mass="6197">MAGLIGKRAPGQAIQINVGGPQSLETRVGLAQQLLAEPSVEGEVVNVESVGEVEEPVTDE</sequence>
<organism evidence="1">
    <name type="scientific">marine sediment metagenome</name>
    <dbReference type="NCBI Taxonomy" id="412755"/>
    <lineage>
        <taxon>unclassified sequences</taxon>
        <taxon>metagenomes</taxon>
        <taxon>ecological metagenomes</taxon>
    </lineage>
</organism>
<dbReference type="EMBL" id="LAZR01031875">
    <property type="protein sequence ID" value="KKL52486.1"/>
    <property type="molecule type" value="Genomic_DNA"/>
</dbReference>
<dbReference type="AlphaFoldDB" id="A0A0F9DFE1"/>
<name>A0A0F9DFE1_9ZZZZ</name>
<reference evidence="1" key="1">
    <citation type="journal article" date="2015" name="Nature">
        <title>Complex archaea that bridge the gap between prokaryotes and eukaryotes.</title>
        <authorList>
            <person name="Spang A."/>
            <person name="Saw J.H."/>
            <person name="Jorgensen S.L."/>
            <person name="Zaremba-Niedzwiedzka K."/>
            <person name="Martijn J."/>
            <person name="Lind A.E."/>
            <person name="van Eijk R."/>
            <person name="Schleper C."/>
            <person name="Guy L."/>
            <person name="Ettema T.J."/>
        </authorList>
    </citation>
    <scope>NUCLEOTIDE SEQUENCE</scope>
</reference>